<dbReference type="CDD" id="cd00051">
    <property type="entry name" value="EFh"/>
    <property type="match status" value="1"/>
</dbReference>
<protein>
    <recommendedName>
        <fullName evidence="3">EF-hand domain-containing protein</fullName>
    </recommendedName>
</protein>
<feature type="region of interest" description="Disordered" evidence="2">
    <location>
        <begin position="185"/>
        <end position="208"/>
    </location>
</feature>
<dbReference type="Pfam" id="PF13499">
    <property type="entry name" value="EF-hand_7"/>
    <property type="match status" value="1"/>
</dbReference>
<dbReference type="SMART" id="SM00054">
    <property type="entry name" value="EFh"/>
    <property type="match status" value="2"/>
</dbReference>
<evidence type="ECO:0000256" key="2">
    <source>
        <dbReference type="SAM" id="MobiDB-lite"/>
    </source>
</evidence>
<dbReference type="PROSITE" id="PS50222">
    <property type="entry name" value="EF_HAND_2"/>
    <property type="match status" value="2"/>
</dbReference>
<dbReference type="InterPro" id="IPR018247">
    <property type="entry name" value="EF_Hand_1_Ca_BS"/>
</dbReference>
<dbReference type="InterPro" id="IPR002048">
    <property type="entry name" value="EF_hand_dom"/>
</dbReference>
<keyword evidence="1" id="KW-0106">Calcium</keyword>
<dbReference type="SUPFAM" id="SSF47473">
    <property type="entry name" value="EF-hand"/>
    <property type="match status" value="1"/>
</dbReference>
<dbReference type="Gene3D" id="1.10.238.10">
    <property type="entry name" value="EF-hand"/>
    <property type="match status" value="1"/>
</dbReference>
<comment type="caution">
    <text evidence="4">The sequence shown here is derived from an EMBL/GenBank/DDBJ whole genome shotgun (WGS) entry which is preliminary data.</text>
</comment>
<evidence type="ECO:0000256" key="1">
    <source>
        <dbReference type="ARBA" id="ARBA00022837"/>
    </source>
</evidence>
<dbReference type="AlphaFoldDB" id="A0AAD1XAP4"/>
<evidence type="ECO:0000259" key="3">
    <source>
        <dbReference type="PROSITE" id="PS50222"/>
    </source>
</evidence>
<evidence type="ECO:0000313" key="4">
    <source>
        <dbReference type="EMBL" id="CAI2364952.1"/>
    </source>
</evidence>
<dbReference type="EMBL" id="CAMPGE010006108">
    <property type="protein sequence ID" value="CAI2364952.1"/>
    <property type="molecule type" value="Genomic_DNA"/>
</dbReference>
<dbReference type="GO" id="GO:0005509">
    <property type="term" value="F:calcium ion binding"/>
    <property type="evidence" value="ECO:0007669"/>
    <property type="project" value="InterPro"/>
</dbReference>
<gene>
    <name evidence="4" type="ORF">ECRASSUSDP1_LOCUS6302</name>
</gene>
<keyword evidence="5" id="KW-1185">Reference proteome</keyword>
<feature type="compositionally biased region" description="Basic and acidic residues" evidence="2">
    <location>
        <begin position="185"/>
        <end position="199"/>
    </location>
</feature>
<organism evidence="4 5">
    <name type="scientific">Euplotes crassus</name>
    <dbReference type="NCBI Taxonomy" id="5936"/>
    <lineage>
        <taxon>Eukaryota</taxon>
        <taxon>Sar</taxon>
        <taxon>Alveolata</taxon>
        <taxon>Ciliophora</taxon>
        <taxon>Intramacronucleata</taxon>
        <taxon>Spirotrichea</taxon>
        <taxon>Hypotrichia</taxon>
        <taxon>Euplotida</taxon>
        <taxon>Euplotidae</taxon>
        <taxon>Moneuplotes</taxon>
    </lineage>
</organism>
<dbReference type="PROSITE" id="PS00018">
    <property type="entry name" value="EF_HAND_1"/>
    <property type="match status" value="2"/>
</dbReference>
<evidence type="ECO:0000313" key="5">
    <source>
        <dbReference type="Proteomes" id="UP001295684"/>
    </source>
</evidence>
<feature type="domain" description="EF-hand" evidence="3">
    <location>
        <begin position="106"/>
        <end position="141"/>
    </location>
</feature>
<name>A0AAD1XAP4_EUPCR</name>
<dbReference type="InterPro" id="IPR011992">
    <property type="entry name" value="EF-hand-dom_pair"/>
</dbReference>
<dbReference type="Proteomes" id="UP001295684">
    <property type="component" value="Unassembled WGS sequence"/>
</dbReference>
<reference evidence="4" key="1">
    <citation type="submission" date="2023-07" db="EMBL/GenBank/DDBJ databases">
        <authorList>
            <consortium name="AG Swart"/>
            <person name="Singh M."/>
            <person name="Singh A."/>
            <person name="Seah K."/>
            <person name="Emmerich C."/>
        </authorList>
    </citation>
    <scope>NUCLEOTIDE SEQUENCE</scope>
    <source>
        <strain evidence="4">DP1</strain>
    </source>
</reference>
<proteinExistence type="predicted"/>
<feature type="domain" description="EF-hand" evidence="3">
    <location>
        <begin position="142"/>
        <end position="177"/>
    </location>
</feature>
<accession>A0AAD1XAP4</accession>
<sequence>MRTCFSPTRCLYCIEIELKESFLFDSEPSYTKQRTLHNRNMRYRPNKLRCSIRDNTSCTKNTSLNIHKQSFLLKSERNKSISHNPNQLKKLSVPRLISDKKSVEKQRDVEIRNLFEAFDSDRSGTLELNELTDLLKANGIRLSKTGINQMFRVIDIDGSGTLTLEEFKNFLICREKQQKFTEIMKNEKKLSDHKRENSVRKNYKSLSDSSQAREKSKFLPLTAESLMRYIRTISNRKDLYQNLNDNFKRKYEESKTIEIFKDIFQEYPTSANRREADPIQEIIEKKAVIQDMQQGFRKKSLHYLSQRKSKRSSKRRRLIKTNKLFTQRTQLAKLKLVNLSTTIE</sequence>